<feature type="compositionally biased region" description="Basic and acidic residues" evidence="1">
    <location>
        <begin position="125"/>
        <end position="139"/>
    </location>
</feature>
<reference evidence="3" key="1">
    <citation type="submission" date="2025-08" db="UniProtKB">
        <authorList>
            <consortium name="RefSeq"/>
        </authorList>
    </citation>
    <scope>IDENTIFICATION</scope>
    <source>
        <tissue evidence="3">Blood</tissue>
    </source>
</reference>
<organism evidence="2 3">
    <name type="scientific">Neomonachus schauinslandi</name>
    <name type="common">Hawaiian monk seal</name>
    <name type="synonym">Monachus schauinslandi</name>
    <dbReference type="NCBI Taxonomy" id="29088"/>
    <lineage>
        <taxon>Eukaryota</taxon>
        <taxon>Metazoa</taxon>
        <taxon>Chordata</taxon>
        <taxon>Craniata</taxon>
        <taxon>Vertebrata</taxon>
        <taxon>Euteleostomi</taxon>
        <taxon>Mammalia</taxon>
        <taxon>Eutheria</taxon>
        <taxon>Laurasiatheria</taxon>
        <taxon>Carnivora</taxon>
        <taxon>Caniformia</taxon>
        <taxon>Pinnipedia</taxon>
        <taxon>Phocidae</taxon>
        <taxon>Monachinae</taxon>
        <taxon>Monachini</taxon>
        <taxon>Neomonachus</taxon>
    </lineage>
</organism>
<dbReference type="GeneID" id="123323659"/>
<evidence type="ECO:0000313" key="3">
    <source>
        <dbReference type="RefSeq" id="XP_044768042.1"/>
    </source>
</evidence>
<dbReference type="PANTHER" id="PTHR22245">
    <property type="entry name" value="COILED-COIL DOMAIN-CONTAINING PROTEIN 144A-RELATED"/>
    <property type="match status" value="1"/>
</dbReference>
<keyword evidence="2" id="KW-1185">Reference proteome</keyword>
<feature type="non-terminal residue" evidence="3">
    <location>
        <position position="234"/>
    </location>
</feature>
<feature type="compositionally biased region" description="Basic and acidic residues" evidence="1">
    <location>
        <begin position="23"/>
        <end position="35"/>
    </location>
</feature>
<dbReference type="RefSeq" id="XP_044768042.1">
    <property type="nucleotide sequence ID" value="XM_044912107.1"/>
</dbReference>
<proteinExistence type="predicted"/>
<gene>
    <name evidence="3" type="primary">LOC123323659</name>
</gene>
<dbReference type="AlphaFoldDB" id="A0A8M1M2Q0"/>
<feature type="region of interest" description="Disordered" evidence="1">
    <location>
        <begin position="23"/>
        <end position="76"/>
    </location>
</feature>
<protein>
    <submittedName>
        <fullName evidence="3">Ankyrin repeat domain-containing protein 26-like</fullName>
    </submittedName>
</protein>
<accession>A0A8M1M2Q0</accession>
<dbReference type="InterPro" id="IPR040118">
    <property type="entry name" value="C144A/B/C"/>
</dbReference>
<feature type="compositionally biased region" description="Basic and acidic residues" evidence="1">
    <location>
        <begin position="102"/>
        <end position="118"/>
    </location>
</feature>
<evidence type="ECO:0000256" key="1">
    <source>
        <dbReference type="SAM" id="MobiDB-lite"/>
    </source>
</evidence>
<evidence type="ECO:0000313" key="2">
    <source>
        <dbReference type="Proteomes" id="UP000248481"/>
    </source>
</evidence>
<feature type="region of interest" description="Disordered" evidence="1">
    <location>
        <begin position="102"/>
        <end position="216"/>
    </location>
</feature>
<sequence>MRKAENSPKSYPYVKPTVEVKDSVPNKTVEVKEKQTSNSDWPAELDLERTSEEEQKRLDESENNHLKINEEKKRHQSNETAVLENLYAVAAAAARLIQQRESGKTENHLFPVGKKEDADGSDPGLHMKEVRKDENEKWTSEVSVITPGLEKADSLPSRPVHVNDDSTSSEMDQDEVRPAKKTSHEKKEVKKQINFMDDLDLTESSGTASEDSKLPCSNYVSCKSLIVQVGQDRK</sequence>
<dbReference type="KEGG" id="nsu:123323659"/>
<feature type="compositionally biased region" description="Basic and acidic residues" evidence="1">
    <location>
        <begin position="46"/>
        <end position="76"/>
    </location>
</feature>
<dbReference type="Proteomes" id="UP000248481">
    <property type="component" value="Unplaced"/>
</dbReference>
<name>A0A8M1M2Q0_NEOSC</name>
<dbReference type="PANTHER" id="PTHR22245:SF3">
    <property type="entry name" value="COILED-COIL DOMAIN-CONTAINING PROTEIN 144A-RELATED"/>
    <property type="match status" value="1"/>
</dbReference>